<dbReference type="GeneID" id="85493325"/>
<comment type="similarity">
    <text evidence="1">Belongs to the PhzF family.</text>
</comment>
<evidence type="ECO:0000256" key="3">
    <source>
        <dbReference type="PIRSR" id="PIRSR016184-1"/>
    </source>
</evidence>
<proteinExistence type="inferred from homology"/>
<accession>A0AA48I1F8</accession>
<dbReference type="PIRSF" id="PIRSF016184">
    <property type="entry name" value="PhzC_PhzF"/>
    <property type="match status" value="1"/>
</dbReference>
<dbReference type="PANTHER" id="PTHR13774">
    <property type="entry name" value="PHENAZINE BIOSYNTHESIS PROTEIN"/>
    <property type="match status" value="1"/>
</dbReference>
<sequence>MTTPLPFYTVNAFAPTPRAGNQAAVVIFPAGDPRAVDDEYYRALSADFNLAETAFLVPKDTEAKVPRYGLRWFTPEVEVPLCGHATLAAATVLFHLHPNADEVKFETRWRGSLTARALERGKATRVAISLPLPTELGPATESQKADARAALKSSSGVEEVVRVAHFEFGAIVEVPSSVDIEALEVDTAKLLPAYPELFIITQVSGSSGSGAVINSRVFAPGLGIPEDPVTGAAHAALTAYYLGDGTGKPSIKAAKEGATELDARQLSKRGGAMTCELVDGRAQLTGLGWRTAKGELEVLP</sequence>
<dbReference type="InterPro" id="IPR003719">
    <property type="entry name" value="Phenazine_PhzF-like"/>
</dbReference>
<evidence type="ECO:0008006" key="6">
    <source>
        <dbReference type="Google" id="ProtNLM"/>
    </source>
</evidence>
<evidence type="ECO:0000313" key="5">
    <source>
        <dbReference type="Proteomes" id="UP001233271"/>
    </source>
</evidence>
<dbReference type="Proteomes" id="UP001233271">
    <property type="component" value="Chromosome 2"/>
</dbReference>
<evidence type="ECO:0000256" key="2">
    <source>
        <dbReference type="ARBA" id="ARBA00023235"/>
    </source>
</evidence>
<evidence type="ECO:0000313" key="4">
    <source>
        <dbReference type="EMBL" id="BEI89454.1"/>
    </source>
</evidence>
<dbReference type="Gene3D" id="3.10.310.10">
    <property type="entry name" value="Diaminopimelate Epimerase, Chain A, domain 1"/>
    <property type="match status" value="2"/>
</dbReference>
<protein>
    <recommendedName>
        <fullName evidence="6">Diaminopimelate epimerase-like protein</fullName>
    </recommendedName>
</protein>
<dbReference type="AlphaFoldDB" id="A0AA48I1F8"/>
<name>A0AA48I1F8_9TREE</name>
<dbReference type="SUPFAM" id="SSF54506">
    <property type="entry name" value="Diaminopimelate epimerase-like"/>
    <property type="match status" value="1"/>
</dbReference>
<dbReference type="KEGG" id="ccac:CcaHIS019_0208160"/>
<dbReference type="GO" id="GO:0005737">
    <property type="term" value="C:cytoplasm"/>
    <property type="evidence" value="ECO:0007669"/>
    <property type="project" value="TreeGrafter"/>
</dbReference>
<feature type="active site" evidence="3">
    <location>
        <position position="52"/>
    </location>
</feature>
<gene>
    <name evidence="4" type="ORF">CcaverHIS019_0208160</name>
</gene>
<keyword evidence="2" id="KW-0413">Isomerase</keyword>
<dbReference type="NCBIfam" id="TIGR00654">
    <property type="entry name" value="PhzF_family"/>
    <property type="match status" value="1"/>
</dbReference>
<dbReference type="RefSeq" id="XP_060454720.1">
    <property type="nucleotide sequence ID" value="XM_060597870.1"/>
</dbReference>
<keyword evidence="5" id="KW-1185">Reference proteome</keyword>
<dbReference type="PANTHER" id="PTHR13774:SF17">
    <property type="entry name" value="PHENAZINE BIOSYNTHESIS-LIKE DOMAIN-CONTAINING PROTEIN"/>
    <property type="match status" value="1"/>
</dbReference>
<dbReference type="Pfam" id="PF02567">
    <property type="entry name" value="PhzC-PhzF"/>
    <property type="match status" value="1"/>
</dbReference>
<reference evidence="4" key="1">
    <citation type="journal article" date="2023" name="BMC Genomics">
        <title>Chromosome-level genome assemblies of Cutaneotrichosporon spp. (Trichosporonales, Basidiomycota) reveal imbalanced evolution between nucleotide sequences and chromosome synteny.</title>
        <authorList>
            <person name="Kobayashi Y."/>
            <person name="Kayamori A."/>
            <person name="Aoki K."/>
            <person name="Shiwa Y."/>
            <person name="Matsutani M."/>
            <person name="Fujita N."/>
            <person name="Sugita T."/>
            <person name="Iwasaki W."/>
            <person name="Tanaka N."/>
            <person name="Takashima M."/>
        </authorList>
    </citation>
    <scope>NUCLEOTIDE SEQUENCE</scope>
    <source>
        <strain evidence="4">HIS019</strain>
    </source>
</reference>
<evidence type="ECO:0000256" key="1">
    <source>
        <dbReference type="ARBA" id="ARBA00008270"/>
    </source>
</evidence>
<dbReference type="GO" id="GO:0016853">
    <property type="term" value="F:isomerase activity"/>
    <property type="evidence" value="ECO:0007669"/>
    <property type="project" value="UniProtKB-KW"/>
</dbReference>
<dbReference type="EMBL" id="AP028213">
    <property type="protein sequence ID" value="BEI89454.1"/>
    <property type="molecule type" value="Genomic_DNA"/>
</dbReference>
<organism evidence="4 5">
    <name type="scientific">Cutaneotrichosporon cavernicola</name>
    <dbReference type="NCBI Taxonomy" id="279322"/>
    <lineage>
        <taxon>Eukaryota</taxon>
        <taxon>Fungi</taxon>
        <taxon>Dikarya</taxon>
        <taxon>Basidiomycota</taxon>
        <taxon>Agaricomycotina</taxon>
        <taxon>Tremellomycetes</taxon>
        <taxon>Trichosporonales</taxon>
        <taxon>Trichosporonaceae</taxon>
        <taxon>Cutaneotrichosporon</taxon>
    </lineage>
</organism>